<name>A0A0J7IXA9_9FLAO</name>
<proteinExistence type="predicted"/>
<evidence type="ECO:0000313" key="1">
    <source>
        <dbReference type="EMBL" id="KMQ70913.1"/>
    </source>
</evidence>
<keyword evidence="2" id="KW-1185">Reference proteome</keyword>
<organism evidence="1 2">
    <name type="scientific">Chryseobacterium koreense CCUG 49689</name>
    <dbReference type="NCBI Taxonomy" id="1304281"/>
    <lineage>
        <taxon>Bacteria</taxon>
        <taxon>Pseudomonadati</taxon>
        <taxon>Bacteroidota</taxon>
        <taxon>Flavobacteriia</taxon>
        <taxon>Flavobacteriales</taxon>
        <taxon>Weeksellaceae</taxon>
        <taxon>Chryseobacterium group</taxon>
        <taxon>Chryseobacterium</taxon>
    </lineage>
</organism>
<dbReference type="EMBL" id="LFNG01000012">
    <property type="protein sequence ID" value="KMQ70913.1"/>
    <property type="molecule type" value="Genomic_DNA"/>
</dbReference>
<sequence>MTLENRCYAKNYNSVKFSGNKIFISFAVFLEFSNEPLFKTVNMIQGNYCDADSCVLKRAPDFKIPKILLVINKKYISLCNRLQIKFYEDELQF</sequence>
<accession>A0A0J7IXA9</accession>
<protein>
    <submittedName>
        <fullName evidence="1">Uncharacterized protein</fullName>
    </submittedName>
</protein>
<dbReference type="PATRIC" id="fig|1304281.5.peg.2116"/>
<gene>
    <name evidence="1" type="ORF">ACM44_09830</name>
</gene>
<dbReference type="STRING" id="1304281.ACM44_09830"/>
<comment type="caution">
    <text evidence="1">The sequence shown here is derived from an EMBL/GenBank/DDBJ whole genome shotgun (WGS) entry which is preliminary data.</text>
</comment>
<evidence type="ECO:0000313" key="2">
    <source>
        <dbReference type="Proteomes" id="UP000035900"/>
    </source>
</evidence>
<reference evidence="1 2" key="1">
    <citation type="journal article" date="2004" name="Int. J. Syst. Evol. Microbiol.">
        <title>Kaistella koreensis gen. nov., sp. nov., a novel member of the Chryseobacterium-Bergeyella-Riemerella branch.</title>
        <authorList>
            <person name="Kim M.K."/>
            <person name="Im W.T."/>
            <person name="Shin Y.K."/>
            <person name="Lim J.H."/>
            <person name="Kim S.H."/>
            <person name="Lee B.C."/>
            <person name="Park M.Y."/>
            <person name="Lee K.Y."/>
            <person name="Lee S.T."/>
        </authorList>
    </citation>
    <scope>NUCLEOTIDE SEQUENCE [LARGE SCALE GENOMIC DNA]</scope>
    <source>
        <strain evidence="1 2">CCUG 49689</strain>
    </source>
</reference>
<dbReference type="AlphaFoldDB" id="A0A0J7IXA9"/>
<dbReference type="Proteomes" id="UP000035900">
    <property type="component" value="Unassembled WGS sequence"/>
</dbReference>